<dbReference type="PANTHER" id="PTHR23099:SF0">
    <property type="entry name" value="GERM CELL NUCLEAR ACIDIC PROTEIN"/>
    <property type="match status" value="1"/>
</dbReference>
<proteinExistence type="predicted"/>
<sequence>MDTETKSLFDRISYRLGWDQSGDQLKHVIKKTLLKSDLDTIDGAVFESRFQRLSLSDSDCDVLRRNSIENVQQKQQWTMPKTPNSSEQKSFGVTLIPKEATEKDEIYRGKGNVRGLTWAQKYKQRSTISISDSSDEEFETFLSQLKLPKTTAVPLQTQQNNSLQDFIVDLEEECIVSSFNRNENWIGSKKGIKGSLSQETSTTTGKNKRLPEDCTDEDFIVKSYLYESCKDKPKRQQENTCSITAEKQRDCTHLDWEKDFKEPTICSTTNLMLQNDALKVSESSDEEFEILMKKVKNRTKPQTPRSTAKKILQPRLTSKGSFISSSEDVNCSFEETKKPCMPKPKSLTKTGITSHQPLPEWNPKIRSVSCSEQIISSNQWSVSCQVPGCFLQELSNPASAFVKNFKQKKEELTRKLYMLYNSSIFNQELPEKMEIIWNKNMRKTAGYCVTGQQKERGMLRYAKIELSEKVCDSADRLRDTLIHEICHAATWLINGVRDGHGQFWKFYAKKSTVVHPELPVVTRCHSYEINYKFRYKCSHCGTTIGRHSKSLDIQQFVCALCQGKLVLLQSTHKDGTPTKTRLTPFATSIKENYESSRKEVSDLRHSKLMRKLSTEFAASIYSPDS</sequence>
<dbReference type="Pfam" id="PF17283">
    <property type="entry name" value="Zn_ribbon_SprT"/>
    <property type="match status" value="1"/>
</dbReference>
<dbReference type="CTD" id="93953"/>
<dbReference type="InterPro" id="IPR006640">
    <property type="entry name" value="SprT-like_domain"/>
</dbReference>
<dbReference type="Proteomes" id="UP000515156">
    <property type="component" value="Chromosome 7"/>
</dbReference>
<evidence type="ECO:0000313" key="3">
    <source>
        <dbReference type="RefSeq" id="XP_030064692.1"/>
    </source>
</evidence>
<dbReference type="AlphaFoldDB" id="A0A6P7YB21"/>
<dbReference type="InParanoid" id="A0A6P7YB21"/>
<gene>
    <name evidence="3" type="primary">GCNA</name>
</gene>
<dbReference type="GO" id="GO:0006974">
    <property type="term" value="P:DNA damage response"/>
    <property type="evidence" value="ECO:0007669"/>
    <property type="project" value="UniProtKB-ARBA"/>
</dbReference>
<reference evidence="3" key="1">
    <citation type="submission" date="2025-08" db="UniProtKB">
        <authorList>
            <consortium name="RefSeq"/>
        </authorList>
    </citation>
    <scope>IDENTIFICATION</scope>
</reference>
<dbReference type="KEGG" id="muo:115473750"/>
<dbReference type="RefSeq" id="XP_030064692.1">
    <property type="nucleotide sequence ID" value="XM_030208832.1"/>
</dbReference>
<dbReference type="GeneID" id="115473750"/>
<keyword evidence="2" id="KW-1185">Reference proteome</keyword>
<name>A0A6P7YB21_9AMPH</name>
<dbReference type="PANTHER" id="PTHR23099">
    <property type="entry name" value="TRANSCRIPTIONAL REGULATOR"/>
    <property type="match status" value="1"/>
</dbReference>
<dbReference type="InterPro" id="IPR035240">
    <property type="entry name" value="SprT_Zn_ribbon"/>
</dbReference>
<organism evidence="2 3">
    <name type="scientific">Microcaecilia unicolor</name>
    <dbReference type="NCBI Taxonomy" id="1415580"/>
    <lineage>
        <taxon>Eukaryota</taxon>
        <taxon>Metazoa</taxon>
        <taxon>Chordata</taxon>
        <taxon>Craniata</taxon>
        <taxon>Vertebrata</taxon>
        <taxon>Euteleostomi</taxon>
        <taxon>Amphibia</taxon>
        <taxon>Gymnophiona</taxon>
        <taxon>Siphonopidae</taxon>
        <taxon>Microcaecilia</taxon>
    </lineage>
</organism>
<dbReference type="OrthoDB" id="20772at2759"/>
<accession>A0A6P7YB21</accession>
<dbReference type="GO" id="GO:0005634">
    <property type="term" value="C:nucleus"/>
    <property type="evidence" value="ECO:0007669"/>
    <property type="project" value="TreeGrafter"/>
</dbReference>
<dbReference type="SMART" id="SM00731">
    <property type="entry name" value="SprT"/>
    <property type="match status" value="1"/>
</dbReference>
<protein>
    <submittedName>
        <fullName evidence="3">Acidic repeat-containing protein isoform X1</fullName>
    </submittedName>
</protein>
<evidence type="ECO:0000259" key="1">
    <source>
        <dbReference type="SMART" id="SM00731"/>
    </source>
</evidence>
<feature type="domain" description="SprT-like" evidence="1">
    <location>
        <begin position="410"/>
        <end position="568"/>
    </location>
</feature>
<evidence type="ECO:0000313" key="2">
    <source>
        <dbReference type="Proteomes" id="UP000515156"/>
    </source>
</evidence>
<dbReference type="Pfam" id="PF10263">
    <property type="entry name" value="SprT-like"/>
    <property type="match status" value="1"/>
</dbReference>